<organism evidence="3">
    <name type="scientific">Thiothrix subterranea</name>
    <dbReference type="NCBI Taxonomy" id="2735563"/>
    <lineage>
        <taxon>Bacteria</taxon>
        <taxon>Pseudomonadati</taxon>
        <taxon>Pseudomonadota</taxon>
        <taxon>Gammaproteobacteria</taxon>
        <taxon>Thiotrichales</taxon>
        <taxon>Thiotrichaceae</taxon>
        <taxon>Thiothrix</taxon>
    </lineage>
</organism>
<dbReference type="PANTHER" id="PTHR47396:SF1">
    <property type="entry name" value="ATP-DEPENDENT HELICASE IRC3-RELATED"/>
    <property type="match status" value="1"/>
</dbReference>
<reference evidence="3 4" key="1">
    <citation type="submission" date="2023-08" db="EMBL/GenBank/DDBJ databases">
        <title>New molecular markers tilS and rpoB for phylogenetic and monitoring studies of the genus Thiothrix biodiversity.</title>
        <authorList>
            <person name="Ravin N.V."/>
            <person name="Smolyakov D."/>
            <person name="Markov N.D."/>
            <person name="Beletsky A.V."/>
            <person name="Mardanov A.V."/>
            <person name="Rudenko T.S."/>
            <person name="Grabovich M.Y."/>
        </authorList>
    </citation>
    <scope>NUCLEOTIDE SEQUENCE</scope>
    <source>
        <strain evidence="3">DNT52</strain>
        <strain evidence="2 4">H33</strain>
    </source>
</reference>
<dbReference type="GO" id="GO:0005829">
    <property type="term" value="C:cytosol"/>
    <property type="evidence" value="ECO:0007669"/>
    <property type="project" value="TreeGrafter"/>
</dbReference>
<evidence type="ECO:0000259" key="1">
    <source>
        <dbReference type="PROSITE" id="PS51192"/>
    </source>
</evidence>
<dbReference type="InterPro" id="IPR027417">
    <property type="entry name" value="P-loop_NTPase"/>
</dbReference>
<dbReference type="InterPro" id="IPR006935">
    <property type="entry name" value="Helicase/UvrB_N"/>
</dbReference>
<dbReference type="InterPro" id="IPR050742">
    <property type="entry name" value="Helicase_Restrict-Modif_Enz"/>
</dbReference>
<gene>
    <name evidence="2" type="ORF">RCC75_05775</name>
    <name evidence="3" type="ORF">RCG00_12950</name>
</gene>
<dbReference type="RefSeq" id="WP_308134123.1">
    <property type="nucleotide sequence ID" value="NZ_CP133197.1"/>
</dbReference>
<keyword evidence="3" id="KW-0378">Hydrolase</keyword>
<dbReference type="PROSITE" id="PS51192">
    <property type="entry name" value="HELICASE_ATP_BIND_1"/>
    <property type="match status" value="1"/>
</dbReference>
<evidence type="ECO:0000313" key="2">
    <source>
        <dbReference type="EMBL" id="MDQ5768026.1"/>
    </source>
</evidence>
<dbReference type="Pfam" id="PF04851">
    <property type="entry name" value="ResIII"/>
    <property type="match status" value="1"/>
</dbReference>
<name>A0AA51MIR4_9GAMM</name>
<dbReference type="EMBL" id="JAVFKN010000005">
    <property type="protein sequence ID" value="MDQ5768026.1"/>
    <property type="molecule type" value="Genomic_DNA"/>
</dbReference>
<keyword evidence="3" id="KW-0347">Helicase</keyword>
<dbReference type="EMBL" id="CP133217">
    <property type="protein sequence ID" value="WML85212.1"/>
    <property type="molecule type" value="Genomic_DNA"/>
</dbReference>
<dbReference type="REBASE" id="755013">
    <property type="entry name" value="TsuDNT52ORF12935P"/>
</dbReference>
<keyword evidence="4" id="KW-1185">Reference proteome</keyword>
<protein>
    <submittedName>
        <fullName evidence="3">DEAD/DEAH box helicase family protein</fullName>
    </submittedName>
</protein>
<keyword evidence="3" id="KW-0547">Nucleotide-binding</keyword>
<dbReference type="SUPFAM" id="SSF52540">
    <property type="entry name" value="P-loop containing nucleoside triphosphate hydrolases"/>
    <property type="match status" value="2"/>
</dbReference>
<dbReference type="SMART" id="SM00487">
    <property type="entry name" value="DEXDc"/>
    <property type="match status" value="1"/>
</dbReference>
<proteinExistence type="predicted"/>
<evidence type="ECO:0000313" key="3">
    <source>
        <dbReference type="EMBL" id="WML85212.1"/>
    </source>
</evidence>
<evidence type="ECO:0000313" key="4">
    <source>
        <dbReference type="Proteomes" id="UP001223336"/>
    </source>
</evidence>
<dbReference type="PANTHER" id="PTHR47396">
    <property type="entry name" value="TYPE I RESTRICTION ENZYME ECOKI R PROTEIN"/>
    <property type="match status" value="1"/>
</dbReference>
<dbReference type="GO" id="GO:0016787">
    <property type="term" value="F:hydrolase activity"/>
    <property type="evidence" value="ECO:0007669"/>
    <property type="project" value="InterPro"/>
</dbReference>
<dbReference type="Proteomes" id="UP001229862">
    <property type="component" value="Chromosome"/>
</dbReference>
<dbReference type="GO" id="GO:0005524">
    <property type="term" value="F:ATP binding"/>
    <property type="evidence" value="ECO:0007669"/>
    <property type="project" value="InterPro"/>
</dbReference>
<accession>A0AA51MIR4</accession>
<dbReference type="Gene3D" id="3.40.50.300">
    <property type="entry name" value="P-loop containing nucleotide triphosphate hydrolases"/>
    <property type="match status" value="2"/>
</dbReference>
<feature type="domain" description="Helicase ATP-binding" evidence="1">
    <location>
        <begin position="52"/>
        <end position="278"/>
    </location>
</feature>
<dbReference type="GO" id="GO:0004386">
    <property type="term" value="F:helicase activity"/>
    <property type="evidence" value="ECO:0007669"/>
    <property type="project" value="UniProtKB-KW"/>
</dbReference>
<dbReference type="Proteomes" id="UP001223336">
    <property type="component" value="Unassembled WGS sequence"/>
</dbReference>
<dbReference type="InterPro" id="IPR014001">
    <property type="entry name" value="Helicase_ATP-bd"/>
</dbReference>
<dbReference type="AlphaFoldDB" id="A0AA51MIR4"/>
<dbReference type="GO" id="GO:0003677">
    <property type="term" value="F:DNA binding"/>
    <property type="evidence" value="ECO:0007669"/>
    <property type="project" value="InterPro"/>
</dbReference>
<sequence>MPREMMFELKNYQNETLQILREFLEEARIMPVEEAFTRAQQRQNRQPLPYLHHSFAQVPYVCLRLPTGGGKTVLASYAVGIAKRAYLEQDYPIVLWLVPTNTIREQTLEALQKPGHPYRAALEDEFGVDRLMVLDIGDVTRIRKQDIGNKAIIVVGTLATLRVEDTSGRKVYAYHEDFEPHFAGISPHDARLEKVSEADLKPNGLTAVNLGKIKYSFANLLALKQPLVIMDEAHNARTKLTFDTLKRIHPACVLELTATPDTSRESASNVLHHVSASQLKAANMIKLPIMLSEHHEWEGAVRDAVLTRKQLAQEAVKSGDSVRPIALFQAENKSGEVTFEVLKTFLIEQLGIAAPQIAIVTGNQRELDGIDLFNPACPIEYIITVEALKEGWDCSFAYVFCSVKDVKSSKDAEQLLGRVLRMPYAQRRQHEALNRAYAHLVSPNFAKAAAALTDKMVQSMGFDPLELPQHLQHGNQYSLFDNTENPSSRPAIVEEFSEFTLNNGEQLAVTGLIDEPTATLILQGFTGKQKVEVQQQVEQHNLRVKAQLAPAMRGEIFAPLPLLCVREENQLRLLEPGSYLYTQGGWSLLDFPVELPQFEIRESGRVFEVFLQGGHVSYKLAEQGETPNLNLIELDIDDTVLVRWLDREVRQADVSPSEMIRWLVQLVGHLTKVRGFSLTALVRSKFLLARVIKDRIAFCRNKAAERGFQHWLFEDSSLLGVSETYQYTFKPDVYPARVPFYRGKYAFTKHYYPVIEDLKNSGEEFECAQALDQHPQVKHWIRNLVNREAASFRLPLARGYFYPDFIAELHDGRTVVVEYKGEHLQTADDAREKAAVGQQWAQQSGGLFLLALAKDAQGKNIYQQLNQLFH</sequence>
<keyword evidence="3" id="KW-0067">ATP-binding</keyword>